<keyword evidence="2" id="KW-1133">Transmembrane helix</keyword>
<feature type="transmembrane region" description="Helical" evidence="2">
    <location>
        <begin position="82"/>
        <end position="100"/>
    </location>
</feature>
<evidence type="ECO:0008006" key="5">
    <source>
        <dbReference type="Google" id="ProtNLM"/>
    </source>
</evidence>
<gene>
    <name evidence="3" type="ordered locus">PCC7424_5461</name>
</gene>
<evidence type="ECO:0000313" key="4">
    <source>
        <dbReference type="Proteomes" id="UP000002384"/>
    </source>
</evidence>
<sequence>MFILMQSSKITPQEFLEEAQKAQELVSVAMDQLWINILTSDLYKILANVGVFIAVSTIGILILFVIKELLADELALPPYERLIWLFIVVALLGNGGSWLGEATLQYRNLLNGINQQILTNTAADLDTAYAQASGELTIDIWTSQQIQQKCSTMTDPELKQQCIDVIKKNAEEMANQQLPQNPSQDFFDSIGRAIASELETIVIGWMLACSIAFQWIVEVTWILTGLLGPMSVGGTLLPVAQKSLFTWLIAFYSVGLCKLCFNILIALIAVLQTSSPNANKLIFSIAVGVLSPILAIALAAGGGMATFSSLATITGVVAGKVMMGNSVGSMAQSKLLGWAANAGRRSAQSVPSSTRAANRTVTVIPSTPRRMRSTSPTTRTIDVTPTSRALPPSQ</sequence>
<keyword evidence="2" id="KW-0812">Transmembrane</keyword>
<dbReference type="OrthoDB" id="426035at2"/>
<dbReference type="EMBL" id="CP001293">
    <property type="protein sequence ID" value="ACK74033.1"/>
    <property type="molecule type" value="Genomic_DNA"/>
</dbReference>
<accession>B7KML1</accession>
<feature type="compositionally biased region" description="Low complexity" evidence="1">
    <location>
        <begin position="366"/>
        <end position="380"/>
    </location>
</feature>
<dbReference type="Proteomes" id="UP000002384">
    <property type="component" value="Plasmid pP742402"/>
</dbReference>
<name>B7KML1_GLOC7</name>
<evidence type="ECO:0000313" key="3">
    <source>
        <dbReference type="EMBL" id="ACK74033.1"/>
    </source>
</evidence>
<feature type="transmembrane region" description="Helical" evidence="2">
    <location>
        <begin position="244"/>
        <end position="269"/>
    </location>
</feature>
<dbReference type="KEGG" id="cyc:PCC7424_5461"/>
<evidence type="ECO:0000256" key="1">
    <source>
        <dbReference type="SAM" id="MobiDB-lite"/>
    </source>
</evidence>
<dbReference type="HOGENOM" id="CLU_057478_0_0_3"/>
<dbReference type="AlphaFoldDB" id="B7KML1"/>
<proteinExistence type="predicted"/>
<reference evidence="4" key="1">
    <citation type="journal article" date="2011" name="MBio">
        <title>Novel metabolic attributes of the genus Cyanothece, comprising a group of unicellular nitrogen-fixing Cyanobacteria.</title>
        <authorList>
            <person name="Bandyopadhyay A."/>
            <person name="Elvitigala T."/>
            <person name="Welsh E."/>
            <person name="Stockel J."/>
            <person name="Liberton M."/>
            <person name="Min H."/>
            <person name="Sherman L.A."/>
            <person name="Pakrasi H.B."/>
        </authorList>
    </citation>
    <scope>NUCLEOTIDE SEQUENCE [LARGE SCALE GENOMIC DNA]</scope>
    <source>
        <strain evidence="4">PCC 7424</strain>
        <plasmid evidence="4">pP742402</plasmid>
    </source>
</reference>
<evidence type="ECO:0000256" key="2">
    <source>
        <dbReference type="SAM" id="Phobius"/>
    </source>
</evidence>
<geneLocation type="plasmid" evidence="3 4">
    <name>pP742402</name>
</geneLocation>
<protein>
    <recommendedName>
        <fullName evidence="5">NAD/NADP transhydrogenase beta subunit</fullName>
    </recommendedName>
</protein>
<feature type="region of interest" description="Disordered" evidence="1">
    <location>
        <begin position="366"/>
        <end position="394"/>
    </location>
</feature>
<organism evidence="3 4">
    <name type="scientific">Gloeothece citriformis (strain PCC 7424)</name>
    <name type="common">Cyanothece sp. (strain PCC 7424)</name>
    <dbReference type="NCBI Taxonomy" id="65393"/>
    <lineage>
        <taxon>Bacteria</taxon>
        <taxon>Bacillati</taxon>
        <taxon>Cyanobacteriota</taxon>
        <taxon>Cyanophyceae</taxon>
        <taxon>Oscillatoriophycideae</taxon>
        <taxon>Chroococcales</taxon>
        <taxon>Aphanothecaceae</taxon>
        <taxon>Gloeothece</taxon>
        <taxon>Gloeothece citriformis</taxon>
    </lineage>
</organism>
<feature type="transmembrane region" description="Helical" evidence="2">
    <location>
        <begin position="202"/>
        <end position="224"/>
    </location>
</feature>
<feature type="transmembrane region" description="Helical" evidence="2">
    <location>
        <begin position="45"/>
        <end position="66"/>
    </location>
</feature>
<keyword evidence="4" id="KW-1185">Reference proteome</keyword>
<feature type="transmembrane region" description="Helical" evidence="2">
    <location>
        <begin position="281"/>
        <end position="300"/>
    </location>
</feature>
<keyword evidence="2" id="KW-0472">Membrane</keyword>
<keyword evidence="3" id="KW-0614">Plasmid</keyword>